<dbReference type="InterPro" id="IPR025536">
    <property type="entry name" value="DUF4422"/>
</dbReference>
<proteinExistence type="predicted"/>
<organism evidence="2 3">
    <name type="scientific">Faucicola osloensis</name>
    <name type="common">Moraxella osloensis</name>
    <dbReference type="NCBI Taxonomy" id="34062"/>
    <lineage>
        <taxon>Bacteria</taxon>
        <taxon>Pseudomonadati</taxon>
        <taxon>Pseudomonadota</taxon>
        <taxon>Gammaproteobacteria</taxon>
        <taxon>Moraxellales</taxon>
        <taxon>Moraxellaceae</taxon>
        <taxon>Faucicola</taxon>
    </lineage>
</organism>
<dbReference type="GeneID" id="35778406"/>
<dbReference type="Proteomes" id="UP000255230">
    <property type="component" value="Unassembled WGS sequence"/>
</dbReference>
<evidence type="ECO:0000313" key="2">
    <source>
        <dbReference type="EMBL" id="STY97304.1"/>
    </source>
</evidence>
<sequence length="237" mass="28321">MKTEIYIATHKKTWFPAYEEYIPIEVGSNFREQGLGILRDNIGTNISDLNRNFCELTALYWLWKNSKADVVGLVHYRRYFMKNDDILNSSNFKFSDLKNTIVLPERINLYKQTKFLKFKVSIASHYALCHYKEDWLKIKEVITELYPAYLSSFNKVGNSKEGLSPYNMFISDKRIIDAYCEWLFNILFEVKKKVSINDYDDYQKRIFGFMSERLFNVYIEKHKGDFEIIYLPVKMME</sequence>
<protein>
    <recommendedName>
        <fullName evidence="1">DUF4422 domain-containing protein</fullName>
    </recommendedName>
</protein>
<dbReference type="RefSeq" id="WP_227713347.1">
    <property type="nucleotide sequence ID" value="NZ_CBCRZU010000016.1"/>
</dbReference>
<reference evidence="2 3" key="1">
    <citation type="submission" date="2018-06" db="EMBL/GenBank/DDBJ databases">
        <authorList>
            <consortium name="Pathogen Informatics"/>
            <person name="Doyle S."/>
        </authorList>
    </citation>
    <scope>NUCLEOTIDE SEQUENCE [LARGE SCALE GENOMIC DNA]</scope>
    <source>
        <strain evidence="2 3">NCTC10465</strain>
    </source>
</reference>
<accession>A0A378QA75</accession>
<gene>
    <name evidence="2" type="ORF">NCTC10465_01088</name>
</gene>
<dbReference type="AlphaFoldDB" id="A0A378QA75"/>
<name>A0A378QA75_FAUOS</name>
<keyword evidence="3" id="KW-1185">Reference proteome</keyword>
<feature type="domain" description="DUF4422" evidence="1">
    <location>
        <begin position="5"/>
        <end position="222"/>
    </location>
</feature>
<dbReference type="Pfam" id="PF14393">
    <property type="entry name" value="DUF4422"/>
    <property type="match status" value="1"/>
</dbReference>
<dbReference type="EMBL" id="UGPY01000001">
    <property type="protein sequence ID" value="STY97304.1"/>
    <property type="molecule type" value="Genomic_DNA"/>
</dbReference>
<evidence type="ECO:0000313" key="3">
    <source>
        <dbReference type="Proteomes" id="UP000255230"/>
    </source>
</evidence>
<evidence type="ECO:0000259" key="1">
    <source>
        <dbReference type="Pfam" id="PF14393"/>
    </source>
</evidence>